<comment type="caution">
    <text evidence="3">The sequence shown here is derived from an EMBL/GenBank/DDBJ whole genome shotgun (WGS) entry which is preliminary data.</text>
</comment>
<name>A0ABQ9T3K9_9PEZI</name>
<gene>
    <name evidence="3" type="ORF">CPAR01_00344</name>
</gene>
<evidence type="ECO:0000313" key="4">
    <source>
        <dbReference type="Proteomes" id="UP001241169"/>
    </source>
</evidence>
<sequence>MALHRTEEASSLPNPHQPATARMKSAQATKLPKPMDVRVPNKADQAGAYAWPERFFVRRILPRDWENAPWLKARVEDVAQSLEDPEEEDLVHSLRTEENWFPDKFRVDSLTDILRGATLRQLEKGDDGVPETKVALLIDSNNIDSDPVFRPFLGSLSAREFLREAIKPRYADDDPSADGNDFIEAERRLIYMVDLDAWAILALLGSSPESLYRQVTEFIHNYLFARCNIGVSFATQGPDTFLLHLSLPVRAFRTTIEPKIDDRKNASNEEPLRSSTDITFLRRLSDARFDALPTDVIYSSHMSAMVTGYDQHRWTGLALLESWFEDLLDDPSPDMMARYENDLQDGLVSDPLCRGRNDATRSEWEPRHYFICVLEVRLNHVYGEWNSTYVHLERIIKAAPKKHEELLRRLKELLSVSYSSTARREAQREADDFETNVSKADAFLRDLAQVLEETLSSASIFMKTDVNYFLHRDGGVGDVWDCLLPLSQIRRTLNNLSLIHQRLGDLQRICKSMIEDGIAERKKFVLQLKMNGITQPVELRVLSWTTIMSQPLLNIAAVFSCDGIITFPRTWYYFLCGFFLMVAAMGSIVVSLLKLIDSGASLFQGQTRDKSPTERSGDGSPERQVATPVDISNPLPPRRSTFCTSGMGHFQKRRGGDIGLLDLPGRSMLGQPAAMAPGLSKPPAAILATRHSCPEPLASER</sequence>
<evidence type="ECO:0000313" key="3">
    <source>
        <dbReference type="EMBL" id="KAK1546377.1"/>
    </source>
</evidence>
<organism evidence="3 4">
    <name type="scientific">Colletotrichum paranaense</name>
    <dbReference type="NCBI Taxonomy" id="1914294"/>
    <lineage>
        <taxon>Eukaryota</taxon>
        <taxon>Fungi</taxon>
        <taxon>Dikarya</taxon>
        <taxon>Ascomycota</taxon>
        <taxon>Pezizomycotina</taxon>
        <taxon>Sordariomycetes</taxon>
        <taxon>Hypocreomycetidae</taxon>
        <taxon>Glomerellales</taxon>
        <taxon>Glomerellaceae</taxon>
        <taxon>Colletotrichum</taxon>
        <taxon>Colletotrichum acutatum species complex</taxon>
    </lineage>
</organism>
<keyword evidence="2" id="KW-1133">Transmembrane helix</keyword>
<keyword evidence="2" id="KW-0472">Membrane</keyword>
<proteinExistence type="predicted"/>
<feature type="region of interest" description="Disordered" evidence="1">
    <location>
        <begin position="1"/>
        <end position="32"/>
    </location>
</feature>
<evidence type="ECO:0008006" key="5">
    <source>
        <dbReference type="Google" id="ProtNLM"/>
    </source>
</evidence>
<protein>
    <recommendedName>
        <fullName evidence="5">CorA-like Mg2+ transporter</fullName>
    </recommendedName>
</protein>
<keyword evidence="4" id="KW-1185">Reference proteome</keyword>
<accession>A0ABQ9T3K9</accession>
<evidence type="ECO:0000256" key="2">
    <source>
        <dbReference type="SAM" id="Phobius"/>
    </source>
</evidence>
<reference evidence="3 4" key="1">
    <citation type="submission" date="2016-10" db="EMBL/GenBank/DDBJ databases">
        <title>The genome sequence of Colletotrichum fioriniae PJ7.</title>
        <authorList>
            <person name="Baroncelli R."/>
        </authorList>
    </citation>
    <scope>NUCLEOTIDE SEQUENCE [LARGE SCALE GENOMIC DNA]</scope>
    <source>
        <strain evidence="3 4">IMI 384185</strain>
    </source>
</reference>
<dbReference type="EMBL" id="MOPA01000001">
    <property type="protein sequence ID" value="KAK1546377.1"/>
    <property type="molecule type" value="Genomic_DNA"/>
</dbReference>
<evidence type="ECO:0000256" key="1">
    <source>
        <dbReference type="SAM" id="MobiDB-lite"/>
    </source>
</evidence>
<feature type="transmembrane region" description="Helical" evidence="2">
    <location>
        <begin position="571"/>
        <end position="593"/>
    </location>
</feature>
<keyword evidence="2" id="KW-0812">Transmembrane</keyword>
<feature type="region of interest" description="Disordered" evidence="1">
    <location>
        <begin position="604"/>
        <end position="650"/>
    </location>
</feature>
<dbReference type="GeneID" id="85368535"/>
<dbReference type="Proteomes" id="UP001241169">
    <property type="component" value="Unassembled WGS sequence"/>
</dbReference>
<dbReference type="RefSeq" id="XP_060355493.1">
    <property type="nucleotide sequence ID" value="XM_060484636.1"/>
</dbReference>
<feature type="compositionally biased region" description="Basic and acidic residues" evidence="1">
    <location>
        <begin position="607"/>
        <end position="621"/>
    </location>
</feature>